<protein>
    <recommendedName>
        <fullName evidence="3">Caspase family p20 domain-containing protein</fullName>
    </recommendedName>
</protein>
<evidence type="ECO:0000256" key="1">
    <source>
        <dbReference type="SAM" id="MobiDB-lite"/>
    </source>
</evidence>
<reference evidence="2" key="1">
    <citation type="submission" date="2018-05" db="EMBL/GenBank/DDBJ databases">
        <authorList>
            <person name="Lanie J.A."/>
            <person name="Ng W.-L."/>
            <person name="Kazmierczak K.M."/>
            <person name="Andrzejewski T.M."/>
            <person name="Davidsen T.M."/>
            <person name="Wayne K.J."/>
            <person name="Tettelin H."/>
            <person name="Glass J.I."/>
            <person name="Rusch D."/>
            <person name="Podicherti R."/>
            <person name="Tsui H.-C.T."/>
            <person name="Winkler M.E."/>
        </authorList>
    </citation>
    <scope>NUCLEOTIDE SEQUENCE</scope>
</reference>
<gene>
    <name evidence="2" type="ORF">METZ01_LOCUS168154</name>
</gene>
<evidence type="ECO:0000313" key="2">
    <source>
        <dbReference type="EMBL" id="SVB15300.1"/>
    </source>
</evidence>
<dbReference type="AlphaFoldDB" id="A0A382BN88"/>
<feature type="region of interest" description="Disordered" evidence="1">
    <location>
        <begin position="245"/>
        <end position="265"/>
    </location>
</feature>
<dbReference type="Gene3D" id="3.40.50.1460">
    <property type="match status" value="1"/>
</dbReference>
<dbReference type="EMBL" id="UINC01030620">
    <property type="protein sequence ID" value="SVB15300.1"/>
    <property type="molecule type" value="Genomic_DNA"/>
</dbReference>
<organism evidence="2">
    <name type="scientific">marine metagenome</name>
    <dbReference type="NCBI Taxonomy" id="408172"/>
    <lineage>
        <taxon>unclassified sequences</taxon>
        <taxon>metagenomes</taxon>
        <taxon>ecological metagenomes</taxon>
    </lineage>
</organism>
<name>A0A382BN88_9ZZZZ</name>
<accession>A0A382BN88</accession>
<evidence type="ECO:0008006" key="3">
    <source>
        <dbReference type="Google" id="ProtNLM"/>
    </source>
</evidence>
<proteinExistence type="predicted"/>
<sequence>MELSEVQGPSMKHATVLVATVLAFLFAGRIGVVDAQTTNSHLVVIVGAAGDDVYQEVFHNWAIELIDAATNKLNLSSDQITYLGEHPELAPQRITARSNRENIEQAIARLASETSPDDQIFFVLIGHGTGAGEQSRFNIPGRDITALEYDGMLDLFATQEIGFVNTASASGDFVSVLSGLNRVIVTATRDGRQNNQTIFPRFFVQAFAQDVADLDKDERISLLEAYNYASREVKRFYEDDGRMLTETSQLEDSGDGEGSYEPLTSKTDGTLARRMFLDSLMNTSDTATTPQANDNALRALYIEQRELREQIEQLKLIKDTMGSELYAKELETLLIALALIDREIRARGGEQ</sequence>